<keyword evidence="2" id="KW-1185">Reference proteome</keyword>
<accession>A0A6M8FD89</accession>
<name>A0A6M8FD89_9GAMM</name>
<dbReference type="RefSeq" id="WP_173203461.1">
    <property type="nucleotide sequence ID" value="NZ_CP053697.2"/>
</dbReference>
<dbReference type="InterPro" id="IPR025145">
    <property type="entry name" value="DUF4087"/>
</dbReference>
<dbReference type="EMBL" id="CP053697">
    <property type="protein sequence ID" value="QKE62060.1"/>
    <property type="molecule type" value="Genomic_DNA"/>
</dbReference>
<organism evidence="1 2">
    <name type="scientific">Aquipseudomonas campi</name>
    <dbReference type="NCBI Taxonomy" id="2731681"/>
    <lineage>
        <taxon>Bacteria</taxon>
        <taxon>Pseudomonadati</taxon>
        <taxon>Pseudomonadota</taxon>
        <taxon>Gammaproteobacteria</taxon>
        <taxon>Pseudomonadales</taxon>
        <taxon>Pseudomonadaceae</taxon>
        <taxon>Aquipseudomonas</taxon>
    </lineage>
</organism>
<gene>
    <name evidence="1" type="ORF">HNE05_01295</name>
</gene>
<proteinExistence type="predicted"/>
<protein>
    <submittedName>
        <fullName evidence="1">DUF4087 domain-containing protein</fullName>
    </submittedName>
</protein>
<evidence type="ECO:0000313" key="1">
    <source>
        <dbReference type="EMBL" id="QKE62060.1"/>
    </source>
</evidence>
<dbReference type="Proteomes" id="UP000501379">
    <property type="component" value="Chromosome"/>
</dbReference>
<dbReference type="KEGG" id="pcam:HNE05_01295"/>
<reference evidence="1" key="1">
    <citation type="submission" date="2020-07" db="EMBL/GenBank/DDBJ databases">
        <title>Nitrate ammonifying Pseudomonas campi sp. nov. isolated from German agricultural grassland.</title>
        <authorList>
            <person name="Timsy T."/>
            <person name="Ulrich A."/>
            <person name="Spanner T."/>
            <person name="Foesel B."/>
            <person name="Kolb S."/>
            <person name="Horn M.A."/>
            <person name="Behrendt U."/>
        </authorList>
    </citation>
    <scope>NUCLEOTIDE SEQUENCE</scope>
    <source>
        <strain evidence="1">S1-A32-2</strain>
    </source>
</reference>
<evidence type="ECO:0000313" key="2">
    <source>
        <dbReference type="Proteomes" id="UP000501379"/>
    </source>
</evidence>
<sequence>MRQLLLISLIAVPLSAISAEKRCGWLDNPSPANLWLIDADSDWTISTQGGKFASDETIDNLPEIDDKEFVRRHGHYGFSCVCLNVETDKEKFEILKVYSGQQLLLKQCLEDPKLYKKVP</sequence>
<dbReference type="Pfam" id="PF13316">
    <property type="entry name" value="DUF4087"/>
    <property type="match status" value="1"/>
</dbReference>
<dbReference type="AlphaFoldDB" id="A0A6M8FD89"/>